<dbReference type="NCBIfam" id="TIGR00051">
    <property type="entry name" value="YbgC/FadM family acyl-CoA thioesterase"/>
    <property type="match status" value="1"/>
</dbReference>
<evidence type="ECO:0000313" key="4">
    <source>
        <dbReference type="Proteomes" id="UP000072660"/>
    </source>
</evidence>
<dbReference type="Pfam" id="PF13279">
    <property type="entry name" value="4HBT_2"/>
    <property type="match status" value="1"/>
</dbReference>
<evidence type="ECO:0000256" key="2">
    <source>
        <dbReference type="ARBA" id="ARBA00022801"/>
    </source>
</evidence>
<dbReference type="RefSeq" id="WP_068390645.1">
    <property type="nucleotide sequence ID" value="NZ_LSZO01000163.1"/>
</dbReference>
<gene>
    <name evidence="3" type="ORF">AXE65_03115</name>
</gene>
<dbReference type="OrthoDB" id="9808429at2"/>
<comment type="caution">
    <text evidence="3">The sequence shown here is derived from an EMBL/GenBank/DDBJ whole genome shotgun (WGS) entry which is preliminary data.</text>
</comment>
<dbReference type="PIRSF" id="PIRSF003230">
    <property type="entry name" value="YbgC"/>
    <property type="match status" value="1"/>
</dbReference>
<dbReference type="InterPro" id="IPR014166">
    <property type="entry name" value="Tol-Pal_acyl-CoA_thioesterase"/>
</dbReference>
<dbReference type="InterPro" id="IPR029069">
    <property type="entry name" value="HotDog_dom_sf"/>
</dbReference>
<dbReference type="Proteomes" id="UP000072660">
    <property type="component" value="Unassembled WGS sequence"/>
</dbReference>
<organism evidence="3 4">
    <name type="scientific">Ventosimonas gracilis</name>
    <dbReference type="NCBI Taxonomy" id="1680762"/>
    <lineage>
        <taxon>Bacteria</taxon>
        <taxon>Pseudomonadati</taxon>
        <taxon>Pseudomonadota</taxon>
        <taxon>Gammaproteobacteria</taxon>
        <taxon>Pseudomonadales</taxon>
        <taxon>Ventosimonadaceae</taxon>
        <taxon>Ventosimonas</taxon>
    </lineage>
</organism>
<dbReference type="InterPro" id="IPR050563">
    <property type="entry name" value="4-hydroxybenzoyl-CoA_TE"/>
</dbReference>
<keyword evidence="2" id="KW-0378">Hydrolase</keyword>
<dbReference type="Gene3D" id="3.10.129.10">
    <property type="entry name" value="Hotdog Thioesterase"/>
    <property type="match status" value="1"/>
</dbReference>
<dbReference type="NCBIfam" id="TIGR02799">
    <property type="entry name" value="thio_ybgC"/>
    <property type="match status" value="1"/>
</dbReference>
<dbReference type="PANTHER" id="PTHR31793">
    <property type="entry name" value="4-HYDROXYBENZOYL-COA THIOESTERASE FAMILY MEMBER"/>
    <property type="match status" value="1"/>
</dbReference>
<proteinExistence type="inferred from homology"/>
<dbReference type="AlphaFoldDB" id="A0A139SSB1"/>
<comment type="similarity">
    <text evidence="1">Belongs to the 4-hydroxybenzoyl-CoA thioesterase family.</text>
</comment>
<sequence length="146" mass="16739">MTTEQSPENLWRTRVYYEDTDAGGVVYYANYLKFMERARSERLRCLGFSQAQLMDNNLIFVVYSCQVRYRAAARLDDELGISARLLEIKGARLLFDQQVIRLQDQVLLCEGQVTVVSVSADRFRPCPLPTTLLNPLQEALRADNLA</sequence>
<accession>A0A139SSB1</accession>
<keyword evidence="4" id="KW-1185">Reference proteome</keyword>
<dbReference type="SUPFAM" id="SSF54637">
    <property type="entry name" value="Thioesterase/thiol ester dehydrase-isomerase"/>
    <property type="match status" value="1"/>
</dbReference>
<dbReference type="GO" id="GO:0047617">
    <property type="term" value="F:fatty acyl-CoA hydrolase activity"/>
    <property type="evidence" value="ECO:0007669"/>
    <property type="project" value="TreeGrafter"/>
</dbReference>
<dbReference type="PANTHER" id="PTHR31793:SF37">
    <property type="entry name" value="ACYL-COA THIOESTER HYDROLASE YBGC"/>
    <property type="match status" value="1"/>
</dbReference>
<protein>
    <submittedName>
        <fullName evidence="3">4-hydroxybenzoyl-CoA thioesterase</fullName>
    </submittedName>
</protein>
<dbReference type="FunFam" id="3.10.129.10:FF:000004">
    <property type="entry name" value="Tol-pal system-associated acyl-CoA thioesterase"/>
    <property type="match status" value="1"/>
</dbReference>
<evidence type="ECO:0000313" key="3">
    <source>
        <dbReference type="EMBL" id="KXU37485.1"/>
    </source>
</evidence>
<reference evidence="3 4" key="1">
    <citation type="submission" date="2016-02" db="EMBL/GenBank/DDBJ databases">
        <authorList>
            <person name="Wen L."/>
            <person name="He K."/>
            <person name="Yang H."/>
        </authorList>
    </citation>
    <scope>NUCLEOTIDE SEQUENCE [LARGE SCALE GENOMIC DNA]</scope>
    <source>
        <strain evidence="3 4">CV58</strain>
    </source>
</reference>
<dbReference type="CDD" id="cd00586">
    <property type="entry name" value="4HBT"/>
    <property type="match status" value="1"/>
</dbReference>
<name>A0A139SSB1_9GAMM</name>
<dbReference type="InterPro" id="IPR006684">
    <property type="entry name" value="YbgC/YbaW"/>
</dbReference>
<dbReference type="EMBL" id="LSZO01000163">
    <property type="protein sequence ID" value="KXU37485.1"/>
    <property type="molecule type" value="Genomic_DNA"/>
</dbReference>
<evidence type="ECO:0000256" key="1">
    <source>
        <dbReference type="ARBA" id="ARBA00005953"/>
    </source>
</evidence>